<dbReference type="InterPro" id="IPR035234">
    <property type="entry name" value="IgGFc-bd_N"/>
</dbReference>
<keyword evidence="3" id="KW-1185">Reference proteome</keyword>
<proteinExistence type="predicted"/>
<reference evidence="2" key="1">
    <citation type="submission" date="2023-06" db="EMBL/GenBank/DDBJ databases">
        <title>Robiginitalea aurantiacus sp. nov. and Algoriphagus sediminis sp. nov., isolated from coastal sediment.</title>
        <authorList>
            <person name="Zhou Z.Y."/>
            <person name="An J."/>
            <person name="Jia Y.W."/>
            <person name="Du Z.J."/>
        </authorList>
    </citation>
    <scope>NUCLEOTIDE SEQUENCE</scope>
    <source>
        <strain evidence="2">C2-7</strain>
    </source>
</reference>
<organism evidence="2 3">
    <name type="scientific">Algoriphagus sediminis</name>
    <dbReference type="NCBI Taxonomy" id="3057113"/>
    <lineage>
        <taxon>Bacteria</taxon>
        <taxon>Pseudomonadati</taxon>
        <taxon>Bacteroidota</taxon>
        <taxon>Cytophagia</taxon>
        <taxon>Cytophagales</taxon>
        <taxon>Cyclobacteriaceae</taxon>
        <taxon>Algoriphagus</taxon>
    </lineage>
</organism>
<dbReference type="Gene3D" id="2.60.40.740">
    <property type="match status" value="1"/>
</dbReference>
<dbReference type="CDD" id="cd00146">
    <property type="entry name" value="PKD"/>
    <property type="match status" value="1"/>
</dbReference>
<sequence length="1037" mass="111427">MKKRLIKYVFLFGLIILPQIISAQVSTIGREFYIGFMDNNRRDSQPDRVVIFMTAVEKAAGTIQTPRQTITFDLEAGEQLIQEFDGDGEGLIHRGSGAVDFKPLTITSSGDLTVHALNGREYSSDGTVILPLNSLSSEYMVMAHYENFPPGIDPGSNQNFESTFLVMAVENNTEVEIIPAATTVNTIPAGAPIRITLNAGESYQIKAQADLSGSRVRVLNQDEGSCKLLAVFGGNKTSSAGDCGTSGDHIFQQAYPLDTWGKEYIHVPLAGRTSGEIVKVLASQDGTQVRINGSLEATLDAGEWTRFEFAKDELALIETSKPTSVAVIAKSAACNEFGVAPLGDPTLFLLTPNNQQIENITFSTGKLIGAFNQDIVHFLTVLVDSEAANQTVLNGQNIGGQFQPALNSGFSYAKIEVPYGVNSISNPEGLIGYVYGSGSIESYGFSIGSSLESIQFETESEYEFEVEGDRVACFNQEGLWTILPDNPEFNSFTWDFGDGSELKDGQNVAHTFTQTGTFEVKVFASTGEDRCDKEDEFTFEVEVKEVSGVISGPSSVCPDNGEITYEISEKVNFERAIWDVQGGDVIAETDSTITVDWVNSGVGLIEAIPLTDEGCYGDLLVLEVEVTEDIEPEAPDGSSGICDGVFNGLTYSVPFPLEGREYSWQITGGVIVSGQDTEQVTVDWDENSPLKQLFFTETSEFDASCSGQSAVLTVEIFGPVTIEENFFDPACSGDSDGIIEIIPSGGSGEFEYSWSHDPSLESGLAAGLSAGFYSVEVKDASGCFVESYEFTLVDPAPIRILSGPEILAPTCMGGNNGQIIVELSGGTGELQSFDFDSDWDGQFLTMSGFSAGPFSVFIQDEEGCGVSITGNIPEGQVIDLNFIEGSPSCPGAGDGELTVEVIGGVPPYTYLWEDGQTGSTASGLPSGPLAVTITDANGCIIEGIGEVSRGTPQVRMPTGFIPKDGLYAPIILCGADYSLMIWNRWGQLVYTGNEGWDGNISGEEAPSGVYSFKLEYEYQEGGQTYNELERGNFTLVR</sequence>
<dbReference type="InterPro" id="IPR045829">
    <property type="entry name" value="PKD_6"/>
</dbReference>
<dbReference type="EMBL" id="JAUEPH010000004">
    <property type="protein sequence ID" value="MDN3204624.1"/>
    <property type="molecule type" value="Genomic_DNA"/>
</dbReference>
<protein>
    <submittedName>
        <fullName evidence="2">PKD domain-containing protein</fullName>
    </submittedName>
</protein>
<feature type="domain" description="PKD" evidence="1">
    <location>
        <begin position="486"/>
        <end position="525"/>
    </location>
</feature>
<dbReference type="PANTHER" id="PTHR46534">
    <property type="entry name" value="IGGFC_BINDING DOMAIN-CONTAINING PROTEIN"/>
    <property type="match status" value="1"/>
</dbReference>
<dbReference type="Pfam" id="PF18911">
    <property type="entry name" value="PKD_4"/>
    <property type="match status" value="1"/>
</dbReference>
<dbReference type="Pfam" id="PF17517">
    <property type="entry name" value="IgGFc_binding"/>
    <property type="match status" value="1"/>
</dbReference>
<dbReference type="SUPFAM" id="SSF49299">
    <property type="entry name" value="PKD domain"/>
    <property type="match status" value="1"/>
</dbReference>
<name>A0ABT7YDM2_9BACT</name>
<dbReference type="PROSITE" id="PS50093">
    <property type="entry name" value="PKD"/>
    <property type="match status" value="1"/>
</dbReference>
<dbReference type="Pfam" id="PF19408">
    <property type="entry name" value="PKD_6"/>
    <property type="match status" value="1"/>
</dbReference>
<accession>A0ABT7YDM2</accession>
<dbReference type="InterPro" id="IPR025667">
    <property type="entry name" value="SprB_repeat"/>
</dbReference>
<dbReference type="Gene3D" id="2.60.40.10">
    <property type="entry name" value="Immunoglobulins"/>
    <property type="match status" value="1"/>
</dbReference>
<dbReference type="PANTHER" id="PTHR46534:SF1">
    <property type="entry name" value="IGGFC-BINDING PROTEIN N-TERMINAL DOMAIN-CONTAINING PROTEIN"/>
    <property type="match status" value="1"/>
</dbReference>
<dbReference type="InterPro" id="IPR000601">
    <property type="entry name" value="PKD_dom"/>
</dbReference>
<dbReference type="RefSeq" id="WP_290000277.1">
    <property type="nucleotide sequence ID" value="NZ_JAUEPH010000004.1"/>
</dbReference>
<dbReference type="InterPro" id="IPR035986">
    <property type="entry name" value="PKD_dom_sf"/>
</dbReference>
<evidence type="ECO:0000313" key="3">
    <source>
        <dbReference type="Proteomes" id="UP001171916"/>
    </source>
</evidence>
<dbReference type="Pfam" id="PF13573">
    <property type="entry name" value="SprB"/>
    <property type="match status" value="2"/>
</dbReference>
<evidence type="ECO:0000259" key="1">
    <source>
        <dbReference type="PROSITE" id="PS50093"/>
    </source>
</evidence>
<dbReference type="InterPro" id="IPR013783">
    <property type="entry name" value="Ig-like_fold"/>
</dbReference>
<dbReference type="Proteomes" id="UP001171916">
    <property type="component" value="Unassembled WGS sequence"/>
</dbReference>
<gene>
    <name evidence="2" type="ORF">QVH07_10720</name>
</gene>
<evidence type="ECO:0000313" key="2">
    <source>
        <dbReference type="EMBL" id="MDN3204624.1"/>
    </source>
</evidence>
<comment type="caution">
    <text evidence="2">The sequence shown here is derived from an EMBL/GenBank/DDBJ whole genome shotgun (WGS) entry which is preliminary data.</text>
</comment>